<proteinExistence type="predicted"/>
<evidence type="ECO:0000313" key="2">
    <source>
        <dbReference type="EMBL" id="OWZ15360.1"/>
    </source>
</evidence>
<dbReference type="Gene3D" id="3.40.50.80">
    <property type="entry name" value="Nucleotide-binding domain of ferredoxin-NADP reductase (FNR) module"/>
    <property type="match status" value="1"/>
</dbReference>
<gene>
    <name evidence="2" type="ORF">PHMEG_00011013</name>
</gene>
<dbReference type="InterPro" id="IPR039261">
    <property type="entry name" value="FNR_nucleotide-bd"/>
</dbReference>
<keyword evidence="3" id="KW-1185">Reference proteome</keyword>
<dbReference type="AlphaFoldDB" id="A0A225WES0"/>
<evidence type="ECO:0000313" key="3">
    <source>
        <dbReference type="Proteomes" id="UP000198211"/>
    </source>
</evidence>
<feature type="region of interest" description="Disordered" evidence="1">
    <location>
        <begin position="1"/>
        <end position="31"/>
    </location>
</feature>
<evidence type="ECO:0000256" key="1">
    <source>
        <dbReference type="SAM" id="MobiDB-lite"/>
    </source>
</evidence>
<feature type="compositionally biased region" description="Basic and acidic residues" evidence="1">
    <location>
        <begin position="10"/>
        <end position="26"/>
    </location>
</feature>
<dbReference type="Proteomes" id="UP000198211">
    <property type="component" value="Unassembled WGS sequence"/>
</dbReference>
<dbReference type="STRING" id="4795.A0A225WES0"/>
<comment type="caution">
    <text evidence="2">The sequence shown here is derived from an EMBL/GenBank/DDBJ whole genome shotgun (WGS) entry which is preliminary data.</text>
</comment>
<protein>
    <submittedName>
        <fullName evidence="2">Uncharacterized protein</fullName>
    </submittedName>
</protein>
<sequence length="120" mass="13483">MMTVYTSVTLDKETHDPKIDESESRNVSETPRYPSLAVDVHTFQNLISEYNVEIGHRANLPELIKKAFLGHISKTDLTSAGNNTIGVFVSGPDTLKQSVEYTIADLGTQHFDMHEEEFEL</sequence>
<reference evidence="3" key="1">
    <citation type="submission" date="2017-03" db="EMBL/GenBank/DDBJ databases">
        <title>Phytopthora megakarya and P. palmivora, two closely related causual agents of cacao black pod achieved similar genome size and gene model numbers by different mechanisms.</title>
        <authorList>
            <person name="Ali S."/>
            <person name="Shao J."/>
            <person name="Larry D.J."/>
            <person name="Kronmiller B."/>
            <person name="Shen D."/>
            <person name="Strem M.D."/>
            <person name="Melnick R.L."/>
            <person name="Guiltinan M.J."/>
            <person name="Tyler B.M."/>
            <person name="Meinhardt L.W."/>
            <person name="Bailey B.A."/>
        </authorList>
    </citation>
    <scope>NUCLEOTIDE SEQUENCE [LARGE SCALE GENOMIC DNA]</scope>
    <source>
        <strain evidence="3">zdho120</strain>
    </source>
</reference>
<organism evidence="2 3">
    <name type="scientific">Phytophthora megakarya</name>
    <dbReference type="NCBI Taxonomy" id="4795"/>
    <lineage>
        <taxon>Eukaryota</taxon>
        <taxon>Sar</taxon>
        <taxon>Stramenopiles</taxon>
        <taxon>Oomycota</taxon>
        <taxon>Peronosporomycetes</taxon>
        <taxon>Peronosporales</taxon>
        <taxon>Peronosporaceae</taxon>
        <taxon>Phytophthora</taxon>
    </lineage>
</organism>
<dbReference type="EMBL" id="NBNE01001140">
    <property type="protein sequence ID" value="OWZ15360.1"/>
    <property type="molecule type" value="Genomic_DNA"/>
</dbReference>
<dbReference type="OrthoDB" id="62564at2759"/>
<accession>A0A225WES0</accession>
<name>A0A225WES0_9STRA</name>